<dbReference type="Pfam" id="PF20419">
    <property type="entry name" value="DUF6701"/>
    <property type="match status" value="1"/>
</dbReference>
<sequence>MMQRHVVHALVLLAMILLGAAPAAHADTPISLFQSFRGTVNFTGTEAVLRNNNNNNPCSLVATGTAVSASLSGIPSGATILSAQLYWAGSGTTPDYSVTLNGNTVEAPVKSATTITRRYVATSYANYTTYTYFSGAADVTAIVKNKGNGTYTFNDLKVDNGRPWCTVQGVVGGFALVVIYSHPDEPFRMLNLYEGFKDFQNSSLKIDLGDFKVPNPLPANVTGRVGHITWEGDSTLSQGGEDLLFNGYEMTDSLNPKGNQFNSASNIRNDKYSYGVDFDVYTLKSPVIQPGQITGTSVYQSGQDLVILSAEIVAMPYVANADLALSMTRSGDLTVGSSTDYTLTVTNVGIDAEVGPVKVVDTLPAGLKLVSTSGTNWYCTSAVQTSGQTVVTCTQNGPVKPGAKMTPLVIAVTPAETTSYTNSAVVSGVTGDDNSKNNSASNTSSSTDYYGASVAFTKESCTPGQKIVTVPTDAGCHKFIGPVVAADTNTRIYITAVTVKDGAQVATALDTKDNTLPIELRFSCLPNAGNVPISYAGLTNFDCAGNPKTVNVKLPANKATGVLADNGVLGPFFYADVGRVSLSMRVYGTLMGTVNFISKPSEIRFRDIVRVSDDYQDPGGLSGSTNWAKPDIGFAVAGEPFLMRVGAMMADGKWAPSFGNEAAALKGVLPAESLDLDFELDYFAVNLKGSPKVGLFANTDTLAGVVQDALVLDKDAAGQDFRRSTKAGLTNMFEVTARYFEAGNLAITPWLEDYLGTGQVGGPSTSPMGSFMAGTRVVGRFYPDHFETTATANFVCPASMNCPAAAGASVNNGGTYSMQPFTFAVKAFGLPKPGGGGPTPLALYQNIIIDPAKPRPLTLTASKAPNLSQAPGVGAFVTDPGTQLGWPTGAAANDFPDLGGTATWRLGAPYDPAKRSASTTWGAPTAVYLRAAMDEFRGAGTSSTKVTVSSLTPAGAAADTQYEGGLMVVAGRMFVPNVFGSDLMRLPVAVSVQYWNGSAWTLGDFDDDSTVGSAIKPVAKSCRQAFAVDATGTCKSATPLALAGTYPLRLTDGRGTLTLAAPARGTLGGVDYTFDSSAAPWLPSTQARATFGIYRSPLIYLREVY</sequence>
<evidence type="ECO:0000259" key="3">
    <source>
        <dbReference type="Pfam" id="PF01345"/>
    </source>
</evidence>
<evidence type="ECO:0000256" key="2">
    <source>
        <dbReference type="SAM" id="SignalP"/>
    </source>
</evidence>
<evidence type="ECO:0000256" key="1">
    <source>
        <dbReference type="SAM" id="MobiDB-lite"/>
    </source>
</evidence>
<evidence type="ECO:0008006" key="7">
    <source>
        <dbReference type="Google" id="ProtNLM"/>
    </source>
</evidence>
<proteinExistence type="predicted"/>
<feature type="region of interest" description="Disordered" evidence="1">
    <location>
        <begin position="427"/>
        <end position="446"/>
    </location>
</feature>
<dbReference type="Pfam" id="PF01345">
    <property type="entry name" value="DUF11"/>
    <property type="match status" value="1"/>
</dbReference>
<feature type="compositionally biased region" description="Low complexity" evidence="1">
    <location>
        <begin position="436"/>
        <end position="446"/>
    </location>
</feature>
<feature type="domain" description="DUF11" evidence="3">
    <location>
        <begin position="322"/>
        <end position="443"/>
    </location>
</feature>
<comment type="caution">
    <text evidence="5">The sequence shown here is derived from an EMBL/GenBank/DDBJ whole genome shotgun (WGS) entry which is preliminary data.</text>
</comment>
<feature type="domain" description="DUF6701" evidence="4">
    <location>
        <begin position="469"/>
        <end position="1104"/>
    </location>
</feature>
<keyword evidence="2" id="KW-0732">Signal</keyword>
<dbReference type="InterPro" id="IPR046524">
    <property type="entry name" value="DUF6701"/>
</dbReference>
<dbReference type="RefSeq" id="WP_258844199.1">
    <property type="nucleotide sequence ID" value="NZ_JANUGX010000003.1"/>
</dbReference>
<keyword evidence="6" id="KW-1185">Reference proteome</keyword>
<evidence type="ECO:0000313" key="6">
    <source>
        <dbReference type="Proteomes" id="UP001205560"/>
    </source>
</evidence>
<accession>A0ABT2A2M8</accession>
<feature type="signal peptide" evidence="2">
    <location>
        <begin position="1"/>
        <end position="26"/>
    </location>
</feature>
<feature type="chain" id="PRO_5045410821" description="DUF11 domain-containing protein" evidence="2">
    <location>
        <begin position="27"/>
        <end position="1105"/>
    </location>
</feature>
<organism evidence="5 6">
    <name type="scientific">Massilia norwichensis</name>
    <dbReference type="NCBI Taxonomy" id="1442366"/>
    <lineage>
        <taxon>Bacteria</taxon>
        <taxon>Pseudomonadati</taxon>
        <taxon>Pseudomonadota</taxon>
        <taxon>Betaproteobacteria</taxon>
        <taxon>Burkholderiales</taxon>
        <taxon>Oxalobacteraceae</taxon>
        <taxon>Telluria group</taxon>
        <taxon>Massilia</taxon>
    </lineage>
</organism>
<dbReference type="EMBL" id="JANUGX010000003">
    <property type="protein sequence ID" value="MCS0588438.1"/>
    <property type="molecule type" value="Genomic_DNA"/>
</dbReference>
<dbReference type="Proteomes" id="UP001205560">
    <property type="component" value="Unassembled WGS sequence"/>
</dbReference>
<name>A0ABT2A2M8_9BURK</name>
<evidence type="ECO:0000313" key="5">
    <source>
        <dbReference type="EMBL" id="MCS0588438.1"/>
    </source>
</evidence>
<dbReference type="InterPro" id="IPR001434">
    <property type="entry name" value="OmcB-like_DUF11"/>
</dbReference>
<dbReference type="InterPro" id="IPR047589">
    <property type="entry name" value="DUF11_rpt"/>
</dbReference>
<gene>
    <name evidence="5" type="ORF">NX782_04395</name>
</gene>
<evidence type="ECO:0000259" key="4">
    <source>
        <dbReference type="Pfam" id="PF20419"/>
    </source>
</evidence>
<dbReference type="NCBIfam" id="TIGR01451">
    <property type="entry name" value="B_ant_repeat"/>
    <property type="match status" value="1"/>
</dbReference>
<protein>
    <recommendedName>
        <fullName evidence="7">DUF11 domain-containing protein</fullName>
    </recommendedName>
</protein>
<reference evidence="5 6" key="1">
    <citation type="submission" date="2022-08" db="EMBL/GenBank/DDBJ databases">
        <title>Reclassification of Massilia species as members of the genera Telluria, Duganella, Pseudoduganella, Mokoshia gen. nov. and Zemynaea gen. nov. using orthogonal and non-orthogonal genome-based approaches.</title>
        <authorList>
            <person name="Bowman J.P."/>
        </authorList>
    </citation>
    <scope>NUCLEOTIDE SEQUENCE [LARGE SCALE GENOMIC DNA]</scope>
    <source>
        <strain evidence="5 6">LMG 28164</strain>
    </source>
</reference>